<dbReference type="GO" id="GO:0006351">
    <property type="term" value="P:DNA-templated transcription"/>
    <property type="evidence" value="ECO:0007669"/>
    <property type="project" value="InterPro"/>
</dbReference>
<feature type="region of interest" description="Disordered" evidence="6">
    <location>
        <begin position="65"/>
        <end position="109"/>
    </location>
</feature>
<dbReference type="Proteomes" id="UP000305067">
    <property type="component" value="Unassembled WGS sequence"/>
</dbReference>
<feature type="compositionally biased region" description="Low complexity" evidence="6">
    <location>
        <begin position="766"/>
        <end position="775"/>
    </location>
</feature>
<dbReference type="PANTHER" id="PTHR31845:SF19">
    <property type="entry name" value="TRANSCRIPTION FACTOR DOMAIN-CONTAINING PROTEIN"/>
    <property type="match status" value="1"/>
</dbReference>
<dbReference type="InterPro" id="IPR036864">
    <property type="entry name" value="Zn2-C6_fun-type_DNA-bd_sf"/>
</dbReference>
<dbReference type="EMBL" id="ML178819">
    <property type="protein sequence ID" value="TFL03929.1"/>
    <property type="molecule type" value="Genomic_DNA"/>
</dbReference>
<evidence type="ECO:0000313" key="9">
    <source>
        <dbReference type="Proteomes" id="UP000305067"/>
    </source>
</evidence>
<dbReference type="SMART" id="SM00906">
    <property type="entry name" value="Fungal_trans"/>
    <property type="match status" value="1"/>
</dbReference>
<name>A0A5C3QUC3_9AGAR</name>
<accession>A0A5C3QUC3</accession>
<evidence type="ECO:0000256" key="2">
    <source>
        <dbReference type="ARBA" id="ARBA00023015"/>
    </source>
</evidence>
<organism evidence="8 9">
    <name type="scientific">Pterulicium gracile</name>
    <dbReference type="NCBI Taxonomy" id="1884261"/>
    <lineage>
        <taxon>Eukaryota</taxon>
        <taxon>Fungi</taxon>
        <taxon>Dikarya</taxon>
        <taxon>Basidiomycota</taxon>
        <taxon>Agaricomycotina</taxon>
        <taxon>Agaricomycetes</taxon>
        <taxon>Agaricomycetidae</taxon>
        <taxon>Agaricales</taxon>
        <taxon>Pleurotineae</taxon>
        <taxon>Pterulaceae</taxon>
        <taxon>Pterulicium</taxon>
    </lineage>
</organism>
<feature type="region of interest" description="Disordered" evidence="6">
    <location>
        <begin position="155"/>
        <end position="192"/>
    </location>
</feature>
<feature type="compositionally biased region" description="Basic and acidic residues" evidence="6">
    <location>
        <begin position="162"/>
        <end position="178"/>
    </location>
</feature>
<dbReference type="GO" id="GO:0008270">
    <property type="term" value="F:zinc ion binding"/>
    <property type="evidence" value="ECO:0007669"/>
    <property type="project" value="InterPro"/>
</dbReference>
<proteinExistence type="predicted"/>
<evidence type="ECO:0000313" key="8">
    <source>
        <dbReference type="EMBL" id="TFL03929.1"/>
    </source>
</evidence>
<dbReference type="Gene3D" id="4.10.240.10">
    <property type="entry name" value="Zn(2)-C6 fungal-type DNA-binding domain"/>
    <property type="match status" value="1"/>
</dbReference>
<evidence type="ECO:0000256" key="5">
    <source>
        <dbReference type="ARBA" id="ARBA00023242"/>
    </source>
</evidence>
<feature type="compositionally biased region" description="Low complexity" evidence="6">
    <location>
        <begin position="69"/>
        <end position="86"/>
    </location>
</feature>
<evidence type="ECO:0000256" key="6">
    <source>
        <dbReference type="SAM" id="MobiDB-lite"/>
    </source>
</evidence>
<comment type="subcellular location">
    <subcellularLocation>
        <location evidence="1">Nucleus</location>
    </subcellularLocation>
</comment>
<evidence type="ECO:0000256" key="1">
    <source>
        <dbReference type="ARBA" id="ARBA00004123"/>
    </source>
</evidence>
<keyword evidence="4" id="KW-0804">Transcription</keyword>
<dbReference type="GO" id="GO:0000976">
    <property type="term" value="F:transcription cis-regulatory region binding"/>
    <property type="evidence" value="ECO:0007669"/>
    <property type="project" value="TreeGrafter"/>
</dbReference>
<feature type="compositionally biased region" description="Polar residues" evidence="6">
    <location>
        <begin position="727"/>
        <end position="744"/>
    </location>
</feature>
<keyword evidence="9" id="KW-1185">Reference proteome</keyword>
<dbReference type="InterPro" id="IPR051089">
    <property type="entry name" value="prtT"/>
</dbReference>
<keyword evidence="5" id="KW-0539">Nucleus</keyword>
<evidence type="ECO:0000256" key="4">
    <source>
        <dbReference type="ARBA" id="ARBA00023163"/>
    </source>
</evidence>
<reference evidence="8 9" key="1">
    <citation type="journal article" date="2019" name="Nat. Ecol. Evol.">
        <title>Megaphylogeny resolves global patterns of mushroom evolution.</title>
        <authorList>
            <person name="Varga T."/>
            <person name="Krizsan K."/>
            <person name="Foldi C."/>
            <person name="Dima B."/>
            <person name="Sanchez-Garcia M."/>
            <person name="Sanchez-Ramirez S."/>
            <person name="Szollosi G.J."/>
            <person name="Szarkandi J.G."/>
            <person name="Papp V."/>
            <person name="Albert L."/>
            <person name="Andreopoulos W."/>
            <person name="Angelini C."/>
            <person name="Antonin V."/>
            <person name="Barry K.W."/>
            <person name="Bougher N.L."/>
            <person name="Buchanan P."/>
            <person name="Buyck B."/>
            <person name="Bense V."/>
            <person name="Catcheside P."/>
            <person name="Chovatia M."/>
            <person name="Cooper J."/>
            <person name="Damon W."/>
            <person name="Desjardin D."/>
            <person name="Finy P."/>
            <person name="Geml J."/>
            <person name="Haridas S."/>
            <person name="Hughes K."/>
            <person name="Justo A."/>
            <person name="Karasinski D."/>
            <person name="Kautmanova I."/>
            <person name="Kiss B."/>
            <person name="Kocsube S."/>
            <person name="Kotiranta H."/>
            <person name="LaButti K.M."/>
            <person name="Lechner B.E."/>
            <person name="Liimatainen K."/>
            <person name="Lipzen A."/>
            <person name="Lukacs Z."/>
            <person name="Mihaltcheva S."/>
            <person name="Morgado L.N."/>
            <person name="Niskanen T."/>
            <person name="Noordeloos M.E."/>
            <person name="Ohm R.A."/>
            <person name="Ortiz-Santana B."/>
            <person name="Ovrebo C."/>
            <person name="Racz N."/>
            <person name="Riley R."/>
            <person name="Savchenko A."/>
            <person name="Shiryaev A."/>
            <person name="Soop K."/>
            <person name="Spirin V."/>
            <person name="Szebenyi C."/>
            <person name="Tomsovsky M."/>
            <person name="Tulloss R.E."/>
            <person name="Uehling J."/>
            <person name="Grigoriev I.V."/>
            <person name="Vagvolgyi C."/>
            <person name="Papp T."/>
            <person name="Martin F.M."/>
            <person name="Miettinen O."/>
            <person name="Hibbett D.S."/>
            <person name="Nagy L.G."/>
        </authorList>
    </citation>
    <scope>NUCLEOTIDE SEQUENCE [LARGE SCALE GENOMIC DNA]</scope>
    <source>
        <strain evidence="8 9">CBS 309.79</strain>
    </source>
</reference>
<dbReference type="STRING" id="1884261.A0A5C3QUC3"/>
<dbReference type="OrthoDB" id="39175at2759"/>
<feature type="domain" description="Xylanolytic transcriptional activator regulatory" evidence="7">
    <location>
        <begin position="372"/>
        <end position="449"/>
    </location>
</feature>
<dbReference type="AlphaFoldDB" id="A0A5C3QUC3"/>
<gene>
    <name evidence="8" type="ORF">BDV98DRAFT_353362</name>
</gene>
<dbReference type="PANTHER" id="PTHR31845">
    <property type="entry name" value="FINGER DOMAIN PROTEIN, PUTATIVE-RELATED"/>
    <property type="match status" value="1"/>
</dbReference>
<sequence length="822" mass="91803">MRCKTLKVKCEFRSDSDPCRRCLNGGHDCMIPGRKKRRTPPKREHLLNQIREQAEQINVLMADLEKAQSRSTPSAASSPAYHPGAPDYSPTLGVFSHTSSTNEGASGDRQRAVEDWLSKAKESLAQFGGLIGIQHFDEHQSEELDDWDHVDGYLSNEDTELDPGKMERLSRQPSREFRSCSPSRGAGGAMPADIPTEASAWGLLGRLSLTIRGGENEPGKDGQDANVGVANDNFFRMRPLADALSVYSPDGDVNHSSGNNILTLGIVTPSQAERLFTVFFDHMNASLSLLDPVLYTAQKTYWRSPFLFTVVCAVASRFDSEHPNLYASVMHHAQQEAGSALTTGRKSIEMCAAFILLALYPVSSRRWDESRTWLYLGVALRLATDLNLQVPSNVKPTSEAHARELLSRTRIWLNCFNLDRSTGSLHGKLPIIPNTDYIACHSEEWWYSSPYNMKHFDIHTCAYNHELRVMSGFFSKIYSNPNHPKGVNRNINLEQIAMEVDDELRSLKDRWFQRILVSESEDPQSVFRTSLLSLAYSYARLVALSHGFQYSFGKYGADENPFLKRCLRAASDVVESYTTKLAIPAHYTYLLHGPEAQSTFVTFASAFLIKLLQPKFTPYVTRDERVKIRNLVLTVIARLKLPEINIDDRSASKLYARFLEGLLQTPMAHVESNTPSPVGMTTASALPNVSMRPDPNMSFYPGSSNTQQFRPSYGTGYFGGNAGNGYPMSSPSQSPDARSTSFNHGSPEMQLSPGQNNLNGYGGHYPNSNNNSSPPQQDLFNDMPFFSENEMILQSMQMQSMSDANVWQEITALPGMHPFCFP</sequence>
<dbReference type="Pfam" id="PF04082">
    <property type="entry name" value="Fungal_trans"/>
    <property type="match status" value="1"/>
</dbReference>
<feature type="region of interest" description="Disordered" evidence="6">
    <location>
        <begin position="724"/>
        <end position="779"/>
    </location>
</feature>
<keyword evidence="2" id="KW-0805">Transcription regulation</keyword>
<protein>
    <recommendedName>
        <fullName evidence="7">Xylanolytic transcriptional activator regulatory domain-containing protein</fullName>
    </recommendedName>
</protein>
<evidence type="ECO:0000256" key="3">
    <source>
        <dbReference type="ARBA" id="ARBA00023125"/>
    </source>
</evidence>
<dbReference type="CDD" id="cd12148">
    <property type="entry name" value="fungal_TF_MHR"/>
    <property type="match status" value="1"/>
</dbReference>
<keyword evidence="3" id="KW-0238">DNA-binding</keyword>
<evidence type="ECO:0000259" key="7">
    <source>
        <dbReference type="SMART" id="SM00906"/>
    </source>
</evidence>
<dbReference type="InterPro" id="IPR007219">
    <property type="entry name" value="XnlR_reg_dom"/>
</dbReference>
<dbReference type="GO" id="GO:0005634">
    <property type="term" value="C:nucleus"/>
    <property type="evidence" value="ECO:0007669"/>
    <property type="project" value="UniProtKB-SubCell"/>
</dbReference>
<dbReference type="GO" id="GO:0000981">
    <property type="term" value="F:DNA-binding transcription factor activity, RNA polymerase II-specific"/>
    <property type="evidence" value="ECO:0007669"/>
    <property type="project" value="InterPro"/>
</dbReference>